<accession>A0AAE0EU86</accession>
<dbReference type="AlphaFoldDB" id="A0AAE0EU86"/>
<dbReference type="EMBL" id="LGRX02033655">
    <property type="protein sequence ID" value="KAK3240414.1"/>
    <property type="molecule type" value="Genomic_DNA"/>
</dbReference>
<sequence length="957" mass="106385">MAEVDRLPPVPVNDAWAANDELNKPMVVPSRRSSMMSMTFPGPNGDNNPSRTKGRRKRRNDNKSLTVKSRMSILPAINIQKVQEATQRVRERKPMPRIIPVQRSPFSRKAKKPVRKSEDDGLALPAVVEGAYDSEYSETDSDGSDNFQMDELKAEDQAIDMSKFVEFENEDEGEPSAAWSLTEVSMARFDEDGETLISSKEEAGDMGYPKPNRKVSIAEGDGNKGSWKVAQQLFTGDEGKQNIQRVKRALYKEGEANTHAHLPSLKWEKKNLSPIAKCAFSFNPVCCDAQAAEAAHIAAREVMLAAEKSLGELKGLPRDPVLMVNFQKHIREMHVQRPMFKAPFLMNDRISRGVVYDEPEPEPEPEPEVVKVIWTLPGSVFGRRKNEADCRNFLDSNKVFVRRLKRDWDNVVCKEAFAKALTRSMRKNPKYADGLEIDVAETLQNVFDVFKDRYILICQIYFYYSVTGGKVGESAFSMTINQWNKIVKDCKLVDPKSKHCKQADIDMAFTITNYEEDGNDDLNDANDDLALMRFEFVEILTRVAILKYGAGQSVWEPSDALIMLLEENIFNNMPTELDKAPNVFRNERLYTEEVDMGSSLLTKLKILGRWPRDVPIREVEQGGVRSEHAGMRPLARDAVKYMGMEHFLRFCDAQPRPGTRSLPNAARHPPPPNSPGTRPACPALAASKCGPALAASKCGPALAASKCGPALAASKFGPALAASTCGPALAASKCGPAPAASKCGPALAASKCGPALAASSGIHATLEHPRIFMSYEMQPGISWSTISDTWPVRLTNNITRVSQREAKLIFVWSQMCYVDEVKNRLRVIGITFTDFLEAVARLADLISPPSPEDLAAYFHETNEQETSFPTAEYYGTVPETYAIDTARESAELGVPKTRPLHDKLEQIMEMVRENLLESWGCKSVPELTSKLNSLTVTLGGTVLPADDMNQFTDKDRD</sequence>
<keyword evidence="3" id="KW-1185">Reference proteome</keyword>
<reference evidence="2 3" key="1">
    <citation type="journal article" date="2015" name="Genome Biol. Evol.">
        <title>Comparative Genomics of a Bacterivorous Green Alga Reveals Evolutionary Causalities and Consequences of Phago-Mixotrophic Mode of Nutrition.</title>
        <authorList>
            <person name="Burns J.A."/>
            <person name="Paasch A."/>
            <person name="Narechania A."/>
            <person name="Kim E."/>
        </authorList>
    </citation>
    <scope>NUCLEOTIDE SEQUENCE [LARGE SCALE GENOMIC DNA]</scope>
    <source>
        <strain evidence="2 3">PLY_AMNH</strain>
    </source>
</reference>
<comment type="caution">
    <text evidence="2">The sequence shown here is derived from an EMBL/GenBank/DDBJ whole genome shotgun (WGS) entry which is preliminary data.</text>
</comment>
<name>A0AAE0EU86_9CHLO</name>
<feature type="region of interest" description="Disordered" evidence="1">
    <location>
        <begin position="658"/>
        <end position="679"/>
    </location>
</feature>
<gene>
    <name evidence="2" type="ORF">CYMTET_49742</name>
</gene>
<organism evidence="2 3">
    <name type="scientific">Cymbomonas tetramitiformis</name>
    <dbReference type="NCBI Taxonomy" id="36881"/>
    <lineage>
        <taxon>Eukaryota</taxon>
        <taxon>Viridiplantae</taxon>
        <taxon>Chlorophyta</taxon>
        <taxon>Pyramimonadophyceae</taxon>
        <taxon>Pyramimonadales</taxon>
        <taxon>Pyramimonadaceae</taxon>
        <taxon>Cymbomonas</taxon>
    </lineage>
</organism>
<feature type="region of interest" description="Disordered" evidence="1">
    <location>
        <begin position="31"/>
        <end position="71"/>
    </location>
</feature>
<protein>
    <submittedName>
        <fullName evidence="2">Uncharacterized protein</fullName>
    </submittedName>
</protein>
<evidence type="ECO:0000313" key="2">
    <source>
        <dbReference type="EMBL" id="KAK3240414.1"/>
    </source>
</evidence>
<proteinExistence type="predicted"/>
<evidence type="ECO:0000313" key="3">
    <source>
        <dbReference type="Proteomes" id="UP001190700"/>
    </source>
</evidence>
<dbReference type="Proteomes" id="UP001190700">
    <property type="component" value="Unassembled WGS sequence"/>
</dbReference>
<evidence type="ECO:0000256" key="1">
    <source>
        <dbReference type="SAM" id="MobiDB-lite"/>
    </source>
</evidence>